<sequence length="45" mass="5118">MVERCLSDVFVSDEEWSITLLRYFNPVGAHPSGTMAKTRKAFLIT</sequence>
<evidence type="ECO:0000313" key="2">
    <source>
        <dbReference type="Proteomes" id="UP000029223"/>
    </source>
</evidence>
<accession>A0ABQ0JRZ7</accession>
<proteinExistence type="predicted"/>
<organism evidence="1 2">
    <name type="scientific">Vibrio variabilis</name>
    <dbReference type="NCBI Taxonomy" id="990271"/>
    <lineage>
        <taxon>Bacteria</taxon>
        <taxon>Pseudomonadati</taxon>
        <taxon>Pseudomonadota</taxon>
        <taxon>Gammaproteobacteria</taxon>
        <taxon>Vibrionales</taxon>
        <taxon>Vibrionaceae</taxon>
        <taxon>Vibrio</taxon>
    </lineage>
</organism>
<dbReference type="GO" id="GO:0003978">
    <property type="term" value="F:UDP-glucose 4-epimerase activity"/>
    <property type="evidence" value="ECO:0007669"/>
    <property type="project" value="UniProtKB-EC"/>
</dbReference>
<keyword evidence="2" id="KW-1185">Reference proteome</keyword>
<dbReference type="Gene3D" id="3.40.50.720">
    <property type="entry name" value="NAD(P)-binding Rossmann-like Domain"/>
    <property type="match status" value="1"/>
</dbReference>
<reference evidence="2" key="2">
    <citation type="submission" date="2014-09" db="EMBL/GenBank/DDBJ databases">
        <authorList>
            <consortium name="NBRP consortium"/>
            <person name="Sawabe T."/>
            <person name="Meirelles P."/>
            <person name="Nakanishi M."/>
            <person name="Sayaka M."/>
            <person name="Hattori M."/>
            <person name="Ohkuma M."/>
        </authorList>
    </citation>
    <scope>NUCLEOTIDE SEQUENCE [LARGE SCALE GENOMIC DNA]</scope>
    <source>
        <strain evidence="2">JCM 19239</strain>
    </source>
</reference>
<comment type="caution">
    <text evidence="1">The sequence shown here is derived from an EMBL/GenBank/DDBJ whole genome shotgun (WGS) entry which is preliminary data.</text>
</comment>
<gene>
    <name evidence="1" type="ORF">JCM19239_1307</name>
</gene>
<protein>
    <submittedName>
        <fullName evidence="1">UDP-glucose 4-epimerase</fullName>
        <ecNumber evidence="1">5.1.3.2</ecNumber>
    </submittedName>
</protein>
<dbReference type="EMBL" id="BBMS01000192">
    <property type="protein sequence ID" value="GAL31507.1"/>
    <property type="molecule type" value="Genomic_DNA"/>
</dbReference>
<name>A0ABQ0JRZ7_9VIBR</name>
<dbReference type="EC" id="5.1.3.2" evidence="1"/>
<reference evidence="2" key="1">
    <citation type="submission" date="2014-09" db="EMBL/GenBank/DDBJ databases">
        <title>Vibrio variabilis JCM 19239. (C206) whole genome shotgun sequence.</title>
        <authorList>
            <person name="Sawabe T."/>
            <person name="Meirelles P."/>
            <person name="Nakanishi M."/>
            <person name="Sayaka M."/>
            <person name="Hattori M."/>
            <person name="Ohkuma M."/>
        </authorList>
    </citation>
    <scope>NUCLEOTIDE SEQUENCE [LARGE SCALE GENOMIC DNA]</scope>
    <source>
        <strain evidence="2">JCM 19239</strain>
    </source>
</reference>
<dbReference type="Gene3D" id="3.90.25.10">
    <property type="entry name" value="UDP-galactose 4-epimerase, domain 1"/>
    <property type="match status" value="1"/>
</dbReference>
<keyword evidence="1" id="KW-0413">Isomerase</keyword>
<evidence type="ECO:0000313" key="1">
    <source>
        <dbReference type="EMBL" id="GAL31507.1"/>
    </source>
</evidence>
<dbReference type="Proteomes" id="UP000029223">
    <property type="component" value="Unassembled WGS sequence"/>
</dbReference>